<reference evidence="1 2" key="1">
    <citation type="journal article" date="2016" name="DNA Res.">
        <title>The draft genome of MD-2 pineapple using hybrid error correction of long reads.</title>
        <authorList>
            <person name="Redwan R.M."/>
            <person name="Saidin A."/>
            <person name="Kumar S.V."/>
        </authorList>
    </citation>
    <scope>NUCLEOTIDE SEQUENCE [LARGE SCALE GENOMIC DNA]</scope>
    <source>
        <strain evidence="2">cv. MD2</strain>
        <tissue evidence="1">Leaf</tissue>
    </source>
</reference>
<dbReference type="STRING" id="4615.A0A199W749"/>
<protein>
    <submittedName>
        <fullName evidence="1">Putative sodium/metabolite cotransporter BASS5, chloroplastic</fullName>
    </submittedName>
</protein>
<sequence length="143" mass="15418">MTASYAAVFKRPLTPSPSSSSSSLLPSTFSPLSSFLLRGRSPAFVSFSASSSSLPWPRGLGFSARRCVAASASGSFEQDRLGDDAVLRDQEVQERKVDLMKILKGANSIIPHIVLGSTVLALAYPPSFTWFTNRSPLFFTLIV</sequence>
<evidence type="ECO:0000313" key="1">
    <source>
        <dbReference type="EMBL" id="OAY85028.1"/>
    </source>
</evidence>
<evidence type="ECO:0000313" key="2">
    <source>
        <dbReference type="Proteomes" id="UP000092600"/>
    </source>
</evidence>
<dbReference type="EMBL" id="LSRQ01000142">
    <property type="protein sequence ID" value="OAY85028.1"/>
    <property type="molecule type" value="Genomic_DNA"/>
</dbReference>
<dbReference type="AlphaFoldDB" id="A0A199W749"/>
<organism evidence="1 2">
    <name type="scientific">Ananas comosus</name>
    <name type="common">Pineapple</name>
    <name type="synonym">Ananas ananas</name>
    <dbReference type="NCBI Taxonomy" id="4615"/>
    <lineage>
        <taxon>Eukaryota</taxon>
        <taxon>Viridiplantae</taxon>
        <taxon>Streptophyta</taxon>
        <taxon>Embryophyta</taxon>
        <taxon>Tracheophyta</taxon>
        <taxon>Spermatophyta</taxon>
        <taxon>Magnoliopsida</taxon>
        <taxon>Liliopsida</taxon>
        <taxon>Poales</taxon>
        <taxon>Bromeliaceae</taxon>
        <taxon>Bromelioideae</taxon>
        <taxon>Ananas</taxon>
    </lineage>
</organism>
<dbReference type="Proteomes" id="UP000092600">
    <property type="component" value="Unassembled WGS sequence"/>
</dbReference>
<comment type="caution">
    <text evidence="1">The sequence shown here is derived from an EMBL/GenBank/DDBJ whole genome shotgun (WGS) entry which is preliminary data.</text>
</comment>
<gene>
    <name evidence="1" type="ORF">ACMD2_21178</name>
</gene>
<accession>A0A199W749</accession>
<name>A0A199W749_ANACO</name>
<proteinExistence type="predicted"/>